<evidence type="ECO:0000259" key="8">
    <source>
        <dbReference type="PROSITE" id="PS50048"/>
    </source>
</evidence>
<keyword evidence="4" id="KW-0238">DNA-binding</keyword>
<dbReference type="EMBL" id="MCFJ01000026">
    <property type="protein sequence ID" value="ORY55684.1"/>
    <property type="molecule type" value="Genomic_DNA"/>
</dbReference>
<dbReference type="PROSITE" id="PS00463">
    <property type="entry name" value="ZN2_CY6_FUNGAL_1"/>
    <property type="match status" value="1"/>
</dbReference>
<dbReference type="Proteomes" id="UP000193689">
    <property type="component" value="Unassembled WGS sequence"/>
</dbReference>
<evidence type="ECO:0000256" key="5">
    <source>
        <dbReference type="ARBA" id="ARBA00023163"/>
    </source>
</evidence>
<evidence type="ECO:0000256" key="3">
    <source>
        <dbReference type="ARBA" id="ARBA00023015"/>
    </source>
</evidence>
<organism evidence="9 10">
    <name type="scientific">Pseudomassariella vexata</name>
    <dbReference type="NCBI Taxonomy" id="1141098"/>
    <lineage>
        <taxon>Eukaryota</taxon>
        <taxon>Fungi</taxon>
        <taxon>Dikarya</taxon>
        <taxon>Ascomycota</taxon>
        <taxon>Pezizomycotina</taxon>
        <taxon>Sordariomycetes</taxon>
        <taxon>Xylariomycetidae</taxon>
        <taxon>Amphisphaeriales</taxon>
        <taxon>Pseudomassariaceae</taxon>
        <taxon>Pseudomassariella</taxon>
    </lineage>
</organism>
<dbReference type="GeneID" id="63769704"/>
<protein>
    <submittedName>
        <fullName evidence="9">Fungal-specific transcription factor domain-domain-containing protein</fullName>
    </submittedName>
</protein>
<dbReference type="CDD" id="cd12148">
    <property type="entry name" value="fungal_TF_MHR"/>
    <property type="match status" value="1"/>
</dbReference>
<evidence type="ECO:0000256" key="6">
    <source>
        <dbReference type="ARBA" id="ARBA00023242"/>
    </source>
</evidence>
<gene>
    <name evidence="9" type="ORF">BCR38DRAFT_123499</name>
</gene>
<dbReference type="PANTHER" id="PTHR47171:SF4">
    <property type="entry name" value="ACETAMIDASE REGULATORY PROTEIN"/>
    <property type="match status" value="1"/>
</dbReference>
<keyword evidence="6" id="KW-0539">Nucleus</keyword>
<dbReference type="Pfam" id="PF04082">
    <property type="entry name" value="Fungal_trans"/>
    <property type="match status" value="1"/>
</dbReference>
<keyword evidence="1" id="KW-0479">Metal-binding</keyword>
<dbReference type="PANTHER" id="PTHR47171">
    <property type="entry name" value="FARA-RELATED"/>
    <property type="match status" value="1"/>
</dbReference>
<dbReference type="RefSeq" id="XP_040709742.1">
    <property type="nucleotide sequence ID" value="XM_040853492.1"/>
</dbReference>
<keyword evidence="3" id="KW-0805">Transcription regulation</keyword>
<dbReference type="SMART" id="SM00906">
    <property type="entry name" value="Fungal_trans"/>
    <property type="match status" value="1"/>
</dbReference>
<dbReference type="InterPro" id="IPR052073">
    <property type="entry name" value="Amide_Lactam_Regulators"/>
</dbReference>
<sequence length="653" mass="72890">MMEPQRRKRQQRKACDVCRRRKSRCDVVEQGGPCSVCIKLKVTCRSTTDWEALKSRPKSAEHRHRHRHKPSTSSTADTIEVAITPGGCEDSLLSPIATTPPTATTRRLSVVSDKWTHLGSLARSSLAQFFQYGIGSVEWLVFDVHSRFRIAYVGTPVSNLSHLVGFRQSSLSPDDSKNNLHYPYPPIRPSLPWKPEDGIWGLKGNLDIANDISCFPARDIRDSLVDAYFSRVNPGFPVIDETLFRAQYADPHKPPPLLLFQAVLLAGAHVCDHPQIASSRAVVKGILFRRASMLFHIRHECDRMHLMQAALLFTWHLDDADTVSGGSYYWLGVACRIGFGLGAHRDVSSDAAGQFPNADRKIFRRAFWTAFTYEVFSALEHGRPCMVSLDDIDQPALMKEDFIESSAGVLNENYQMDYLLRNIELSCIALDILKLNSPSLSSAPDRPDLASIDARLALWAMGLRHDSSFWSSELKLHYNLVLLHLHRNIHSTDSPRVHESYGICNDSAQTVISCLEDIISNGTTGQCHFPAIVALTAAGIHIANDVKSAVGKRSFLTALNALDRLSRLLRCAKEVAVYWPSAEAAHRMFEGIYNEFEARIASEMRSQDLKGGSGSGGVYQEGMMSPDWRSMLATLPYPATLGAEDQDWMNLEH</sequence>
<keyword evidence="2" id="KW-0862">Zinc</keyword>
<keyword evidence="10" id="KW-1185">Reference proteome</keyword>
<dbReference type="GO" id="GO:0003677">
    <property type="term" value="F:DNA binding"/>
    <property type="evidence" value="ECO:0007669"/>
    <property type="project" value="UniProtKB-KW"/>
</dbReference>
<dbReference type="OrthoDB" id="25391at2759"/>
<dbReference type="InParanoid" id="A0A1Y2D935"/>
<dbReference type="SUPFAM" id="SSF57701">
    <property type="entry name" value="Zn2/Cys6 DNA-binding domain"/>
    <property type="match status" value="1"/>
</dbReference>
<feature type="compositionally biased region" description="Basic residues" evidence="7">
    <location>
        <begin position="61"/>
        <end position="70"/>
    </location>
</feature>
<dbReference type="InterPro" id="IPR036864">
    <property type="entry name" value="Zn2-C6_fun-type_DNA-bd_sf"/>
</dbReference>
<feature type="domain" description="Zn(2)-C6 fungal-type" evidence="8">
    <location>
        <begin position="14"/>
        <end position="46"/>
    </location>
</feature>
<dbReference type="GO" id="GO:0000981">
    <property type="term" value="F:DNA-binding transcription factor activity, RNA polymerase II-specific"/>
    <property type="evidence" value="ECO:0007669"/>
    <property type="project" value="InterPro"/>
</dbReference>
<evidence type="ECO:0000313" key="9">
    <source>
        <dbReference type="EMBL" id="ORY55684.1"/>
    </source>
</evidence>
<evidence type="ECO:0000256" key="4">
    <source>
        <dbReference type="ARBA" id="ARBA00023125"/>
    </source>
</evidence>
<dbReference type="PROSITE" id="PS50048">
    <property type="entry name" value="ZN2_CY6_FUNGAL_2"/>
    <property type="match status" value="1"/>
</dbReference>
<evidence type="ECO:0000256" key="1">
    <source>
        <dbReference type="ARBA" id="ARBA00022723"/>
    </source>
</evidence>
<proteinExistence type="predicted"/>
<evidence type="ECO:0000313" key="10">
    <source>
        <dbReference type="Proteomes" id="UP000193689"/>
    </source>
</evidence>
<evidence type="ECO:0000256" key="7">
    <source>
        <dbReference type="SAM" id="MobiDB-lite"/>
    </source>
</evidence>
<accession>A0A1Y2D935</accession>
<dbReference type="Gene3D" id="4.10.240.10">
    <property type="entry name" value="Zn(2)-C6 fungal-type DNA-binding domain"/>
    <property type="match status" value="1"/>
</dbReference>
<keyword evidence="5" id="KW-0804">Transcription</keyword>
<name>A0A1Y2D935_9PEZI</name>
<dbReference type="Pfam" id="PF00172">
    <property type="entry name" value="Zn_clus"/>
    <property type="match status" value="1"/>
</dbReference>
<feature type="region of interest" description="Disordered" evidence="7">
    <location>
        <begin position="53"/>
        <end position="77"/>
    </location>
</feature>
<evidence type="ECO:0000256" key="2">
    <source>
        <dbReference type="ARBA" id="ARBA00022833"/>
    </source>
</evidence>
<dbReference type="GO" id="GO:0006351">
    <property type="term" value="P:DNA-templated transcription"/>
    <property type="evidence" value="ECO:0007669"/>
    <property type="project" value="InterPro"/>
</dbReference>
<dbReference type="GO" id="GO:0008270">
    <property type="term" value="F:zinc ion binding"/>
    <property type="evidence" value="ECO:0007669"/>
    <property type="project" value="InterPro"/>
</dbReference>
<dbReference type="InterPro" id="IPR001138">
    <property type="entry name" value="Zn2Cys6_DnaBD"/>
</dbReference>
<reference evidence="9 10" key="1">
    <citation type="submission" date="2016-07" db="EMBL/GenBank/DDBJ databases">
        <title>Pervasive Adenine N6-methylation of Active Genes in Fungi.</title>
        <authorList>
            <consortium name="DOE Joint Genome Institute"/>
            <person name="Mondo S.J."/>
            <person name="Dannebaum R.O."/>
            <person name="Kuo R.C."/>
            <person name="Labutti K."/>
            <person name="Haridas S."/>
            <person name="Kuo A."/>
            <person name="Salamov A."/>
            <person name="Ahrendt S.R."/>
            <person name="Lipzen A."/>
            <person name="Sullivan W."/>
            <person name="Andreopoulos W.B."/>
            <person name="Clum A."/>
            <person name="Lindquist E."/>
            <person name="Daum C."/>
            <person name="Ramamoorthy G.K."/>
            <person name="Gryganskyi A."/>
            <person name="Culley D."/>
            <person name="Magnuson J.K."/>
            <person name="James T.Y."/>
            <person name="O'Malley M.A."/>
            <person name="Stajich J.E."/>
            <person name="Spatafora J.W."/>
            <person name="Visel A."/>
            <person name="Grigoriev I.V."/>
        </authorList>
    </citation>
    <scope>NUCLEOTIDE SEQUENCE [LARGE SCALE GENOMIC DNA]</scope>
    <source>
        <strain evidence="9 10">CBS 129021</strain>
    </source>
</reference>
<dbReference type="CDD" id="cd00067">
    <property type="entry name" value="GAL4"/>
    <property type="match status" value="1"/>
</dbReference>
<dbReference type="SMART" id="SM00066">
    <property type="entry name" value="GAL4"/>
    <property type="match status" value="1"/>
</dbReference>
<dbReference type="InterPro" id="IPR007219">
    <property type="entry name" value="XnlR_reg_dom"/>
</dbReference>
<comment type="caution">
    <text evidence="9">The sequence shown here is derived from an EMBL/GenBank/DDBJ whole genome shotgun (WGS) entry which is preliminary data.</text>
</comment>
<dbReference type="AlphaFoldDB" id="A0A1Y2D935"/>